<reference evidence="6" key="1">
    <citation type="journal article" date="2015" name="Antonie Van Leeuwenhoek">
        <title>Comparative 16S rRNA signatures and multilocus sequence analysis for the genus Salinicola and description of Salinicola acroporae sp. nov., isolated from coral Acropora digitifera.</title>
        <authorList>
            <person name="Lepcha R.T."/>
            <person name="Poddar A."/>
            <person name="Schumann P."/>
            <person name="Das S.K."/>
        </authorList>
    </citation>
    <scope>NUCLEOTIDE SEQUENCE</scope>
    <source>
        <strain evidence="6">S4-41</strain>
    </source>
</reference>
<dbReference type="PANTHER" id="PTHR35371:SF1">
    <property type="entry name" value="BLR7753 PROTEIN"/>
    <property type="match status" value="1"/>
</dbReference>
<evidence type="ECO:0000256" key="2">
    <source>
        <dbReference type="ARBA" id="ARBA00022692"/>
    </source>
</evidence>
<evidence type="ECO:0000313" key="7">
    <source>
        <dbReference type="Proteomes" id="UP001162135"/>
    </source>
</evidence>
<dbReference type="Proteomes" id="UP001162135">
    <property type="component" value="Unassembled WGS sequence"/>
</dbReference>
<dbReference type="PANTHER" id="PTHR35371">
    <property type="entry name" value="INNER MEMBRANE PROTEIN"/>
    <property type="match status" value="1"/>
</dbReference>
<name>A0ABT6I8Q3_9GAMM</name>
<evidence type="ECO:0000256" key="5">
    <source>
        <dbReference type="SAM" id="Phobius"/>
    </source>
</evidence>
<sequence length="160" mass="17878">MTLEQRPAGDLLPWLGATESRRKREPVERMMMNLPLWCLLIIALLPFWLAFWGSAVRRREFGRIDNQHPRQQYARMEGKGARLWAAQQNAWEALALFTAAIVATMTVGNGGWLVDVACVVFVLARVGHGLCYALDLPTLRSALFVVGFLAVLGLFAIALL</sequence>
<dbReference type="Pfam" id="PF01124">
    <property type="entry name" value="MAPEG"/>
    <property type="match status" value="1"/>
</dbReference>
<keyword evidence="3 5" id="KW-1133">Transmembrane helix</keyword>
<dbReference type="SUPFAM" id="SSF161084">
    <property type="entry name" value="MAPEG domain-like"/>
    <property type="match status" value="1"/>
</dbReference>
<feature type="transmembrane region" description="Helical" evidence="5">
    <location>
        <begin position="141"/>
        <end position="159"/>
    </location>
</feature>
<keyword evidence="4 5" id="KW-0472">Membrane</keyword>
<keyword evidence="7" id="KW-1185">Reference proteome</keyword>
<evidence type="ECO:0000313" key="6">
    <source>
        <dbReference type="EMBL" id="MDH4573470.1"/>
    </source>
</evidence>
<evidence type="ECO:0000256" key="4">
    <source>
        <dbReference type="ARBA" id="ARBA00023136"/>
    </source>
</evidence>
<evidence type="ECO:0000256" key="3">
    <source>
        <dbReference type="ARBA" id="ARBA00022989"/>
    </source>
</evidence>
<comment type="subcellular location">
    <subcellularLocation>
        <location evidence="1">Membrane</location>
    </subcellularLocation>
</comment>
<dbReference type="InterPro" id="IPR023352">
    <property type="entry name" value="MAPEG-like_dom_sf"/>
</dbReference>
<keyword evidence="2 5" id="KW-0812">Transmembrane</keyword>
<evidence type="ECO:0008006" key="8">
    <source>
        <dbReference type="Google" id="ProtNLM"/>
    </source>
</evidence>
<evidence type="ECO:0000256" key="1">
    <source>
        <dbReference type="ARBA" id="ARBA00004370"/>
    </source>
</evidence>
<dbReference type="InterPro" id="IPR001129">
    <property type="entry name" value="Membr-assoc_MAPEG"/>
</dbReference>
<proteinExistence type="predicted"/>
<dbReference type="EMBL" id="PGFS01000001">
    <property type="protein sequence ID" value="MDH4573470.1"/>
    <property type="molecule type" value="Genomic_DNA"/>
</dbReference>
<accession>A0ABT6I8Q3</accession>
<gene>
    <name evidence="6" type="ORF">CUR86_14165</name>
</gene>
<protein>
    <recommendedName>
        <fullName evidence="8">MAPEG family protein</fullName>
    </recommendedName>
</protein>
<comment type="caution">
    <text evidence="6">The sequence shown here is derived from an EMBL/GenBank/DDBJ whole genome shotgun (WGS) entry which is preliminary data.</text>
</comment>
<dbReference type="Gene3D" id="1.20.120.550">
    <property type="entry name" value="Membrane associated eicosanoid/glutathione metabolism-like domain"/>
    <property type="match status" value="1"/>
</dbReference>
<reference evidence="6" key="2">
    <citation type="submission" date="2017-11" db="EMBL/GenBank/DDBJ databases">
        <authorList>
            <person name="Das S.K."/>
        </authorList>
    </citation>
    <scope>NUCLEOTIDE SEQUENCE</scope>
    <source>
        <strain evidence="6">S4-41</strain>
    </source>
</reference>
<feature type="transmembrane region" description="Helical" evidence="5">
    <location>
        <begin position="34"/>
        <end position="53"/>
    </location>
</feature>
<organism evidence="6 7">
    <name type="scientific">Salinicola acroporae</name>
    <dbReference type="NCBI Taxonomy" id="1541440"/>
    <lineage>
        <taxon>Bacteria</taxon>
        <taxon>Pseudomonadati</taxon>
        <taxon>Pseudomonadota</taxon>
        <taxon>Gammaproteobacteria</taxon>
        <taxon>Oceanospirillales</taxon>
        <taxon>Halomonadaceae</taxon>
        <taxon>Salinicola</taxon>
    </lineage>
</organism>